<name>C1EAI2_MICCC</name>
<accession>C1EAI2</accession>
<dbReference type="Pfam" id="PF08631">
    <property type="entry name" value="SPO22"/>
    <property type="match status" value="1"/>
</dbReference>
<dbReference type="EMBL" id="CP001328">
    <property type="protein sequence ID" value="ACO64864.1"/>
    <property type="molecule type" value="Genomic_DNA"/>
</dbReference>
<sequence>MKRVKLAPGSKKPIEQNSSRPFLAATKPLPRSLRGGEAEFTHQDVSTCDLPGQSHNRVKDVDVEQTISREASPQPAEGREGTENVETPEGRRCAPSEVGRISSAQERNQPVIMSTNAIADKVMEVCDALSSEALGLKEAATLLSAVLTPDLLRHPCCEDKEGTERLFSSSRILWNYCVAYTNDLLTGVTEQSLVPHGLTKSLEQQREAAKQVTLLRSIAADLLEYCLSDHITISDAQIALSFTSKVACLYHEEGDFEKAATMFARASKYCDIVRQHISLTNNDENHSEASANTQLLLSQLFDLLATEASNAWHLSDIDRCHLLLDDAYAVATHRKQNEASQADAVKKLVLVQLFLGKSTLEVAVSNNPNQAVRFLEGAFEILSKHLPSWMTEEYCLDHPDVTCGNENSEIAIEVLRYLACARLSCNLYDGTTKCIETIKGKVAKYKPSSMTPNLDFTLSYLSFQAHLQSASMDQAFIAMEKILQNPIAPLKSCTRVLLEYFHAAPGPQRKAIELFVSKIGDPSADDVEVLHSIDSVLEGIIVTAKHEILDDTTEAILLLISEEKVKTRLLASQGTESRAHILIFNHASAMFKAKCFHLACKLYQCSEDFLDANGSGSNPPRVQLLRLQARCQVGSGLFEDALATIITVESLESPLSPSTLLIKFTILLCLDGKETELDELMKLLFALEDVDFLIAAAHEAEIRANHHIASLVLFELHRLISKDREDGPLHDIEILVFRLAVFHLTEPRNKDAGEGDSLAVRIGKLFQLLVDRLKQTKGMQPLSETDGEYFTSVAWNTGLEAVKKGEKTPAAVCFSTCAFLIPFFFPDTTDEGHPNKSSLIHKVRKASALLLVGACILDLCKEQHPAITRNGLPKNYQNLLHQARGALTKLLKLVDALIAEEYEEEFVSRMRVSAIVLMHELLCLEGNDSPDGSRQVQLMQTPCLSVKDIVLMASISAKFGSPKASSRALDIALDTMLEASSPDEDTIAAIVRNRIELEDSEKVEEQLFKNAATNLALLSSYPADEAAWLVTTSFNRGVAHYRMGRIEKAAEAFVIAQELVCHGKKFDPTLVRLESRIREARAAVEPAQA</sequence>
<dbReference type="STRING" id="296587.C1EAI2"/>
<dbReference type="GO" id="GO:0051321">
    <property type="term" value="P:meiotic cell cycle"/>
    <property type="evidence" value="ECO:0007669"/>
    <property type="project" value="UniProtKB-KW"/>
</dbReference>
<dbReference type="Proteomes" id="UP000002009">
    <property type="component" value="Chromosome 7"/>
</dbReference>
<evidence type="ECO:0008006" key="5">
    <source>
        <dbReference type="Google" id="ProtNLM"/>
    </source>
</evidence>
<reference evidence="3 4" key="1">
    <citation type="journal article" date="2009" name="Science">
        <title>Green evolution and dynamic adaptations revealed by genomes of the marine picoeukaryotes Micromonas.</title>
        <authorList>
            <person name="Worden A.Z."/>
            <person name="Lee J.H."/>
            <person name="Mock T."/>
            <person name="Rouze P."/>
            <person name="Simmons M.P."/>
            <person name="Aerts A.L."/>
            <person name="Allen A.E."/>
            <person name="Cuvelier M.L."/>
            <person name="Derelle E."/>
            <person name="Everett M.V."/>
            <person name="Foulon E."/>
            <person name="Grimwood J."/>
            <person name="Gundlach H."/>
            <person name="Henrissat B."/>
            <person name="Napoli C."/>
            <person name="McDonald S.M."/>
            <person name="Parker M.S."/>
            <person name="Rombauts S."/>
            <person name="Salamov A."/>
            <person name="Von Dassow P."/>
            <person name="Badger J.H."/>
            <person name="Coutinho P.M."/>
            <person name="Demir E."/>
            <person name="Dubchak I."/>
            <person name="Gentemann C."/>
            <person name="Eikrem W."/>
            <person name="Gready J.E."/>
            <person name="John U."/>
            <person name="Lanier W."/>
            <person name="Lindquist E.A."/>
            <person name="Lucas S."/>
            <person name="Mayer K.F."/>
            <person name="Moreau H."/>
            <person name="Not F."/>
            <person name="Otillar R."/>
            <person name="Panaud O."/>
            <person name="Pangilinan J."/>
            <person name="Paulsen I."/>
            <person name="Piegu B."/>
            <person name="Poliakov A."/>
            <person name="Robbens S."/>
            <person name="Schmutz J."/>
            <person name="Toulza E."/>
            <person name="Wyss T."/>
            <person name="Zelensky A."/>
            <person name="Zhou K."/>
            <person name="Armbrust E.V."/>
            <person name="Bhattacharya D."/>
            <person name="Goodenough U.W."/>
            <person name="Van de Peer Y."/>
            <person name="Grigoriev I.V."/>
        </authorList>
    </citation>
    <scope>NUCLEOTIDE SEQUENCE [LARGE SCALE GENOMIC DNA]</scope>
    <source>
        <strain evidence="4">RCC299 / NOUM17</strain>
    </source>
</reference>
<evidence type="ECO:0000256" key="1">
    <source>
        <dbReference type="ARBA" id="ARBA00023254"/>
    </source>
</evidence>
<gene>
    <name evidence="3" type="ORF">MICPUN_60079</name>
</gene>
<feature type="compositionally biased region" description="Basic and acidic residues" evidence="2">
    <location>
        <begin position="77"/>
        <end position="94"/>
    </location>
</feature>
<dbReference type="InterPro" id="IPR039057">
    <property type="entry name" value="Spo22/ZIP4"/>
</dbReference>
<dbReference type="InterPro" id="IPR013940">
    <property type="entry name" value="Spo22/ZIP4/TEX11"/>
</dbReference>
<evidence type="ECO:0000313" key="3">
    <source>
        <dbReference type="EMBL" id="ACO64864.1"/>
    </source>
</evidence>
<proteinExistence type="predicted"/>
<dbReference type="GeneID" id="8244897"/>
<keyword evidence="4" id="KW-1185">Reference proteome</keyword>
<dbReference type="OMA" id="NEHPSMG"/>
<evidence type="ECO:0000256" key="2">
    <source>
        <dbReference type="SAM" id="MobiDB-lite"/>
    </source>
</evidence>
<dbReference type="OrthoDB" id="65716at2759"/>
<organism evidence="3 4">
    <name type="scientific">Micromonas commoda (strain RCC299 / NOUM17 / CCMP2709)</name>
    <name type="common">Picoplanktonic green alga</name>
    <dbReference type="NCBI Taxonomy" id="296587"/>
    <lineage>
        <taxon>Eukaryota</taxon>
        <taxon>Viridiplantae</taxon>
        <taxon>Chlorophyta</taxon>
        <taxon>Mamiellophyceae</taxon>
        <taxon>Mamiellales</taxon>
        <taxon>Mamiellaceae</taxon>
        <taxon>Micromonas</taxon>
    </lineage>
</organism>
<dbReference type="RefSeq" id="XP_002503606.1">
    <property type="nucleotide sequence ID" value="XM_002503560.1"/>
</dbReference>
<dbReference type="KEGG" id="mis:MICPUN_60079"/>
<feature type="region of interest" description="Disordered" evidence="2">
    <location>
        <begin position="1"/>
        <end position="94"/>
    </location>
</feature>
<dbReference type="AlphaFoldDB" id="C1EAI2"/>
<protein>
    <recommendedName>
        <fullName evidence="5">Protein ZIP4 homolog</fullName>
    </recommendedName>
</protein>
<dbReference type="PANTHER" id="PTHR40375">
    <property type="entry name" value="SPORULATION-SPECIFIC PROTEIN 22"/>
    <property type="match status" value="1"/>
</dbReference>
<keyword evidence="1" id="KW-0469">Meiosis</keyword>
<dbReference type="InParanoid" id="C1EAI2"/>
<evidence type="ECO:0000313" key="4">
    <source>
        <dbReference type="Proteomes" id="UP000002009"/>
    </source>
</evidence>
<dbReference type="PANTHER" id="PTHR40375:SF2">
    <property type="entry name" value="SPORULATION-SPECIFIC PROTEIN 22"/>
    <property type="match status" value="1"/>
</dbReference>
<dbReference type="GO" id="GO:0090173">
    <property type="term" value="P:regulation of synaptonemal complex assembly"/>
    <property type="evidence" value="ECO:0007669"/>
    <property type="project" value="InterPro"/>
</dbReference>